<gene>
    <name evidence="1" type="ORF">PISMIDRAFT_84405</name>
</gene>
<feature type="non-terminal residue" evidence="1">
    <location>
        <position position="84"/>
    </location>
</feature>
<evidence type="ECO:0000313" key="1">
    <source>
        <dbReference type="EMBL" id="KIK26928.1"/>
    </source>
</evidence>
<reference evidence="2" key="2">
    <citation type="submission" date="2015-01" db="EMBL/GenBank/DDBJ databases">
        <title>Evolutionary Origins and Diversification of the Mycorrhizal Mutualists.</title>
        <authorList>
            <consortium name="DOE Joint Genome Institute"/>
            <consortium name="Mycorrhizal Genomics Consortium"/>
            <person name="Kohler A."/>
            <person name="Kuo A."/>
            <person name="Nagy L.G."/>
            <person name="Floudas D."/>
            <person name="Copeland A."/>
            <person name="Barry K.W."/>
            <person name="Cichocki N."/>
            <person name="Veneault-Fourrey C."/>
            <person name="LaButti K."/>
            <person name="Lindquist E.A."/>
            <person name="Lipzen A."/>
            <person name="Lundell T."/>
            <person name="Morin E."/>
            <person name="Murat C."/>
            <person name="Riley R."/>
            <person name="Ohm R."/>
            <person name="Sun H."/>
            <person name="Tunlid A."/>
            <person name="Henrissat B."/>
            <person name="Grigoriev I.V."/>
            <person name="Hibbett D.S."/>
            <person name="Martin F."/>
        </authorList>
    </citation>
    <scope>NUCLEOTIDE SEQUENCE [LARGE SCALE GENOMIC DNA]</scope>
    <source>
        <strain evidence="2">441</strain>
    </source>
</reference>
<dbReference type="EMBL" id="KN833699">
    <property type="protein sequence ID" value="KIK26928.1"/>
    <property type="molecule type" value="Genomic_DNA"/>
</dbReference>
<dbReference type="HOGENOM" id="CLU_035918_8_1_1"/>
<protein>
    <submittedName>
        <fullName evidence="1">Unplaced genomic scaffold scaffold_15, whole genome shotgun sequence</fullName>
    </submittedName>
</protein>
<feature type="non-terminal residue" evidence="1">
    <location>
        <position position="1"/>
    </location>
</feature>
<dbReference type="Pfam" id="PF20414">
    <property type="entry name" value="DUF6698"/>
    <property type="match status" value="1"/>
</dbReference>
<dbReference type="InterPro" id="IPR046521">
    <property type="entry name" value="DUF6698"/>
</dbReference>
<dbReference type="AlphaFoldDB" id="A0A0D0A4G5"/>
<organism evidence="1 2">
    <name type="scientific">Pisolithus microcarpus 441</name>
    <dbReference type="NCBI Taxonomy" id="765257"/>
    <lineage>
        <taxon>Eukaryota</taxon>
        <taxon>Fungi</taxon>
        <taxon>Dikarya</taxon>
        <taxon>Basidiomycota</taxon>
        <taxon>Agaricomycotina</taxon>
        <taxon>Agaricomycetes</taxon>
        <taxon>Agaricomycetidae</taxon>
        <taxon>Boletales</taxon>
        <taxon>Sclerodermatineae</taxon>
        <taxon>Pisolithaceae</taxon>
        <taxon>Pisolithus</taxon>
    </lineage>
</organism>
<dbReference type="Proteomes" id="UP000054018">
    <property type="component" value="Unassembled WGS sequence"/>
</dbReference>
<dbReference type="STRING" id="765257.A0A0D0A4G5"/>
<evidence type="ECO:0000313" key="2">
    <source>
        <dbReference type="Proteomes" id="UP000054018"/>
    </source>
</evidence>
<accession>A0A0D0A4G5</accession>
<proteinExistence type="predicted"/>
<name>A0A0D0A4G5_9AGAM</name>
<keyword evidence="2" id="KW-1185">Reference proteome</keyword>
<dbReference type="OrthoDB" id="2675119at2759"/>
<reference evidence="1 2" key="1">
    <citation type="submission" date="2014-04" db="EMBL/GenBank/DDBJ databases">
        <authorList>
            <consortium name="DOE Joint Genome Institute"/>
            <person name="Kuo A."/>
            <person name="Kohler A."/>
            <person name="Costa M.D."/>
            <person name="Nagy L.G."/>
            <person name="Floudas D."/>
            <person name="Copeland A."/>
            <person name="Barry K.W."/>
            <person name="Cichocki N."/>
            <person name="Veneault-Fourrey C."/>
            <person name="LaButti K."/>
            <person name="Lindquist E.A."/>
            <person name="Lipzen A."/>
            <person name="Lundell T."/>
            <person name="Morin E."/>
            <person name="Murat C."/>
            <person name="Sun H."/>
            <person name="Tunlid A."/>
            <person name="Henrissat B."/>
            <person name="Grigoriev I.V."/>
            <person name="Hibbett D.S."/>
            <person name="Martin F."/>
            <person name="Nordberg H.P."/>
            <person name="Cantor M.N."/>
            <person name="Hua S.X."/>
        </authorList>
    </citation>
    <scope>NUCLEOTIDE SEQUENCE [LARGE SCALE GENOMIC DNA]</scope>
    <source>
        <strain evidence="1 2">441</strain>
    </source>
</reference>
<sequence>QACFMLTSTQVFSRTDLVTDSEQFYISILELLEDLDEADEVDQLMGWWNQQIFPLSMESEWLPSENSALAQICQKRAKRKASAV</sequence>